<evidence type="ECO:0000256" key="3">
    <source>
        <dbReference type="ARBA" id="ARBA00022692"/>
    </source>
</evidence>
<dbReference type="InterPro" id="IPR001898">
    <property type="entry name" value="SLC13A/DASS"/>
</dbReference>
<protein>
    <submittedName>
        <fullName evidence="7">2-oxoglutarate/malate translocator</fullName>
    </submittedName>
    <submittedName>
        <fullName evidence="8">DASS family sodium-coupled anion symporter</fullName>
    </submittedName>
</protein>
<evidence type="ECO:0000256" key="2">
    <source>
        <dbReference type="ARBA" id="ARBA00007349"/>
    </source>
</evidence>
<dbReference type="GO" id="GO:0016020">
    <property type="term" value="C:membrane"/>
    <property type="evidence" value="ECO:0007669"/>
    <property type="project" value="UniProtKB-SubCell"/>
</dbReference>
<feature type="transmembrane region" description="Helical" evidence="6">
    <location>
        <begin position="296"/>
        <end position="313"/>
    </location>
</feature>
<reference evidence="8 10" key="3">
    <citation type="submission" date="2019-11" db="EMBL/GenBank/DDBJ databases">
        <title>Draft genome sequence of 12 host-associated Lactobacillus reuteri rodent strains.</title>
        <authorList>
            <person name="Zhang S."/>
            <person name="Ozcam M."/>
            <person name="Van Pijkeren J.P."/>
        </authorList>
    </citation>
    <scope>NUCLEOTIDE SEQUENCE [LARGE SCALE GENOMIC DNA]</scope>
    <source>
        <strain evidence="8 10">N4I</strain>
    </source>
</reference>
<dbReference type="Proteomes" id="UP000235484">
    <property type="component" value="Unassembled WGS sequence"/>
</dbReference>
<feature type="transmembrane region" description="Helical" evidence="6">
    <location>
        <begin position="55"/>
        <end position="74"/>
    </location>
</feature>
<proteinExistence type="inferred from homology"/>
<keyword evidence="4 6" id="KW-1133">Transmembrane helix</keyword>
<dbReference type="PANTHER" id="PTHR42826">
    <property type="entry name" value="DICARBOXYLATE TRANSPORTER 2.1, CHLOROPLASTIC"/>
    <property type="match status" value="1"/>
</dbReference>
<feature type="transmembrane region" description="Helical" evidence="6">
    <location>
        <begin position="272"/>
        <end position="290"/>
    </location>
</feature>
<feature type="transmembrane region" description="Helical" evidence="6">
    <location>
        <begin position="443"/>
        <end position="466"/>
    </location>
</feature>
<reference evidence="9" key="2">
    <citation type="submission" date="2015-10" db="EMBL/GenBank/DDBJ databases">
        <authorList>
            <person name="Crossman L.C."/>
        </authorList>
    </citation>
    <scope>NUCLEOTIDE SEQUENCE [LARGE SCALE GENOMIC DNA]</scope>
    <source>
        <strain evidence="9">20-2</strain>
    </source>
</reference>
<reference evidence="7" key="1">
    <citation type="submission" date="2015-10" db="EMBL/GenBank/DDBJ databases">
        <authorList>
            <person name="Gilbert D.G."/>
        </authorList>
    </citation>
    <scope>NUCLEOTIDE SEQUENCE [LARGE SCALE GENOMIC DNA]</scope>
    <source>
        <strain evidence="7">20-2</strain>
    </source>
</reference>
<evidence type="ECO:0000313" key="7">
    <source>
        <dbReference type="EMBL" id="CUR39961.1"/>
    </source>
</evidence>
<dbReference type="PIRSF" id="PIRSF002457">
    <property type="entry name" value="DASS"/>
    <property type="match status" value="1"/>
</dbReference>
<comment type="subcellular location">
    <subcellularLocation>
        <location evidence="1">Membrane</location>
        <topology evidence="1">Multi-pass membrane protein</topology>
    </subcellularLocation>
</comment>
<accession>A0A0U5F693</accession>
<evidence type="ECO:0000313" key="10">
    <source>
        <dbReference type="Proteomes" id="UP000460207"/>
    </source>
</evidence>
<feature type="transmembrane region" description="Helical" evidence="6">
    <location>
        <begin position="177"/>
        <end position="196"/>
    </location>
</feature>
<keyword evidence="5 6" id="KW-0472">Membrane</keyword>
<organism evidence="7 9">
    <name type="scientific">Limosilactobacillus reuteri</name>
    <name type="common">Lactobacillus reuteri</name>
    <dbReference type="NCBI Taxonomy" id="1598"/>
    <lineage>
        <taxon>Bacteria</taxon>
        <taxon>Bacillati</taxon>
        <taxon>Bacillota</taxon>
        <taxon>Bacilli</taxon>
        <taxon>Lactobacillales</taxon>
        <taxon>Lactobacillaceae</taxon>
        <taxon>Limosilactobacillus</taxon>
    </lineage>
</organism>
<evidence type="ECO:0000256" key="5">
    <source>
        <dbReference type="ARBA" id="ARBA00023136"/>
    </source>
</evidence>
<gene>
    <name evidence="8" type="ORF">GIX76_00490</name>
    <name evidence="7" type="ORF">LRLP16767_LR202_00011</name>
</gene>
<dbReference type="Proteomes" id="UP000460207">
    <property type="component" value="Unassembled WGS sequence"/>
</dbReference>
<evidence type="ECO:0000313" key="8">
    <source>
        <dbReference type="EMBL" id="MRG88497.1"/>
    </source>
</evidence>
<dbReference type="RefSeq" id="WP_016496572.1">
    <property type="nucleotide sequence ID" value="NZ_CP014786.1"/>
</dbReference>
<evidence type="ECO:0000256" key="6">
    <source>
        <dbReference type="SAM" id="Phobius"/>
    </source>
</evidence>
<dbReference type="Pfam" id="PF00939">
    <property type="entry name" value="Na_sulph_symp"/>
    <property type="match status" value="1"/>
</dbReference>
<feature type="transmembrane region" description="Helical" evidence="6">
    <location>
        <begin position="325"/>
        <end position="349"/>
    </location>
</feature>
<dbReference type="AlphaFoldDB" id="A0A0U5F693"/>
<comment type="similarity">
    <text evidence="2">Belongs to the SLC13A/DASS transporter (TC 2.A.47) family. DIT1 subfamily.</text>
</comment>
<evidence type="ECO:0000256" key="4">
    <source>
        <dbReference type="ARBA" id="ARBA00022989"/>
    </source>
</evidence>
<feature type="transmembrane region" description="Helical" evidence="6">
    <location>
        <begin position="361"/>
        <end position="380"/>
    </location>
</feature>
<dbReference type="NCBIfam" id="TIGR00785">
    <property type="entry name" value="dass"/>
    <property type="match status" value="1"/>
</dbReference>
<dbReference type="OrthoDB" id="1401038at2"/>
<evidence type="ECO:0000313" key="9">
    <source>
        <dbReference type="Proteomes" id="UP000235484"/>
    </source>
</evidence>
<dbReference type="InterPro" id="IPR030676">
    <property type="entry name" value="CitT-rel"/>
</dbReference>
<name>A0A0U5F693_LIMRT</name>
<keyword evidence="3 6" id="KW-0812">Transmembrane</keyword>
<sequence length="472" mass="51183">MGLSKVNYKGFIWPVLVGVIIWLCTPVRPVGISVVAWHLLALFIATIVGCITQPLPIAGVALIGFTLTVLLGIAPMKEAVVAFGNSTPWTIAMAYLIARGFIKTGLGNRVALLFVRYFGKKSIGLGYALMGIDLVTAPATPSNTARASGIVLPIIDALSNTFHSSPKDGTERKMGSYLLFTEFHVNIITSAMFMTAMAPNIVAVGLAKELGVNITWISWFLAALLPGVILLALIPWIIYKMYPPEIKKTPDARQLADSQLAEMGPMKLSEKLMLVIFAIAIVLWMISSFIGMDAMTVAFIAVALMLLTGILTTKDVLNETGAWNVVLWFSILIFLAGELNKLGIIPWFSKTVSHSLSGMNWFVIMIALVLIYFYSHYLFASGTAQVTAMFSGFLGVAISAGVPPFLAAMLLSLTAAAYSSTTHYANGPASALFSTGYVKQSDWWRMNFILGLLYLVVFIGIGTVWMKVIGLW</sequence>
<dbReference type="EMBL" id="WJND01000001">
    <property type="protein sequence ID" value="MRG88497.1"/>
    <property type="molecule type" value="Genomic_DNA"/>
</dbReference>
<dbReference type="GO" id="GO:0022857">
    <property type="term" value="F:transmembrane transporter activity"/>
    <property type="evidence" value="ECO:0007669"/>
    <property type="project" value="InterPro"/>
</dbReference>
<feature type="transmembrane region" description="Helical" evidence="6">
    <location>
        <begin position="216"/>
        <end position="239"/>
    </location>
</feature>
<feature type="transmembrane region" description="Helical" evidence="6">
    <location>
        <begin position="392"/>
        <end position="418"/>
    </location>
</feature>
<evidence type="ECO:0000256" key="1">
    <source>
        <dbReference type="ARBA" id="ARBA00004141"/>
    </source>
</evidence>
<feature type="transmembrane region" description="Helical" evidence="6">
    <location>
        <begin position="6"/>
        <end position="23"/>
    </location>
</feature>
<dbReference type="EMBL" id="LN887507">
    <property type="protein sequence ID" value="CUR39961.1"/>
    <property type="molecule type" value="Genomic_DNA"/>
</dbReference>